<keyword evidence="1" id="KW-1133">Transmembrane helix</keyword>
<feature type="transmembrane region" description="Helical" evidence="1">
    <location>
        <begin position="48"/>
        <end position="68"/>
    </location>
</feature>
<evidence type="ECO:0000256" key="1">
    <source>
        <dbReference type="SAM" id="Phobius"/>
    </source>
</evidence>
<protein>
    <submittedName>
        <fullName evidence="2">Uncharacterized protein</fullName>
    </submittedName>
</protein>
<proteinExistence type="predicted"/>
<dbReference type="EMBL" id="LS992241">
    <property type="protein sequence ID" value="SYX82072.1"/>
    <property type="molecule type" value="Genomic_DNA"/>
</dbReference>
<feature type="transmembrane region" description="Helical" evidence="1">
    <location>
        <begin position="14"/>
        <end position="36"/>
    </location>
</feature>
<sequence length="73" mass="8226">MGATVMSTAAVYEALYWIAIVSMSVVLVLANVGILAIGFQFWRKHKRVLGTACWLFSVFCFYLISIMINKTFL</sequence>
<gene>
    <name evidence="2" type="ORF">PBLR_10492</name>
</gene>
<evidence type="ECO:0000313" key="3">
    <source>
        <dbReference type="Proteomes" id="UP000304148"/>
    </source>
</evidence>
<evidence type="ECO:0000313" key="2">
    <source>
        <dbReference type="EMBL" id="SYX82072.1"/>
    </source>
</evidence>
<keyword evidence="1" id="KW-0812">Transmembrane</keyword>
<name>A0A383R681_PAEAL</name>
<accession>A0A383R681</accession>
<organism evidence="2 3">
    <name type="scientific">Paenibacillus alvei</name>
    <name type="common">Bacillus alvei</name>
    <dbReference type="NCBI Taxonomy" id="44250"/>
    <lineage>
        <taxon>Bacteria</taxon>
        <taxon>Bacillati</taxon>
        <taxon>Bacillota</taxon>
        <taxon>Bacilli</taxon>
        <taxon>Bacillales</taxon>
        <taxon>Paenibacillaceae</taxon>
        <taxon>Paenibacillus</taxon>
    </lineage>
</organism>
<dbReference type="AlphaFoldDB" id="A0A383R681"/>
<reference evidence="3" key="1">
    <citation type="submission" date="2018-08" db="EMBL/GenBank/DDBJ databases">
        <authorList>
            <person name="Chevrot R."/>
        </authorList>
    </citation>
    <scope>NUCLEOTIDE SEQUENCE [LARGE SCALE GENOMIC DNA]</scope>
</reference>
<dbReference type="Proteomes" id="UP000304148">
    <property type="component" value="Chromosome"/>
</dbReference>
<keyword evidence="1" id="KW-0472">Membrane</keyword>